<evidence type="ECO:0000313" key="1">
    <source>
        <dbReference type="EMBL" id="OIN96334.1"/>
    </source>
</evidence>
<sequence length="357" mass="41509">MIDYHNGIAKFKIATLLLFGKDPSKWHPRCGVDFIKYEGTERKVGKELNIIKRARIELPLVKLIEEIYKTISAHIRERQYLHDLFFVEKLEYPTFAWQEAIVNAIAHRDYSIQGLSTELWMFDNRIEIRSPGLPPEPVTLEKILKKERIHASRNPLIIRVLTDLGYMRETGEGIPRMFEEMEKNGLYPPNIEIVADSLFSVTLKNQPMYSAEDMEWLKQFGNLALNPNQKRILLFAKSHNNSFTSRNYQNVCGIDVYTASRDIREMLRKGAVTLPKKGGRVYLLIHHLEEKKVKNIPNEYKVIEEIIQKQGYVKNKDIRQALGISRLKAARLAQRLVDLGLLRIIGERKGARYIKPE</sequence>
<accession>A0A1J4SE23</accession>
<dbReference type="Gene3D" id="1.10.10.10">
    <property type="entry name" value="Winged helix-like DNA-binding domain superfamily/Winged helix DNA-binding domain"/>
    <property type="match status" value="1"/>
</dbReference>
<reference evidence="1 2" key="1">
    <citation type="journal article" date="2016" name="Environ. Microbiol.">
        <title>Genomic resolution of a cold subsurface aquifer community provides metabolic insights for novel microbes adapted to high CO concentrations.</title>
        <authorList>
            <person name="Probst A.J."/>
            <person name="Castelle C.J."/>
            <person name="Singh A."/>
            <person name="Brown C.T."/>
            <person name="Anantharaman K."/>
            <person name="Sharon I."/>
            <person name="Hug L.A."/>
            <person name="Burstein D."/>
            <person name="Emerson J.B."/>
            <person name="Thomas B.C."/>
            <person name="Banfield J.F."/>
        </authorList>
    </citation>
    <scope>NUCLEOTIDE SEQUENCE [LARGE SCALE GENOMIC DNA]</scope>
    <source>
        <strain evidence="1">CG1_02_38_46</strain>
    </source>
</reference>
<dbReference type="InterPro" id="IPR036388">
    <property type="entry name" value="WH-like_DNA-bd_sf"/>
</dbReference>
<proteinExistence type="predicted"/>
<dbReference type="AlphaFoldDB" id="A0A1J4SE23"/>
<dbReference type="PANTHER" id="PTHR30595:SF6">
    <property type="entry name" value="SCHLAFEN ALBA-2 DOMAIN-CONTAINING PROTEIN"/>
    <property type="match status" value="1"/>
</dbReference>
<dbReference type="Gene3D" id="3.30.565.60">
    <property type="match status" value="1"/>
</dbReference>
<dbReference type="PANTHER" id="PTHR30595">
    <property type="entry name" value="GLPR-RELATED TRANSCRIPTIONAL REPRESSOR"/>
    <property type="match status" value="1"/>
</dbReference>
<organism evidence="1 2">
    <name type="scientific">Candidatus Desantisbacteria bacterium CG1_02_38_46</name>
    <dbReference type="NCBI Taxonomy" id="1817893"/>
    <lineage>
        <taxon>Bacteria</taxon>
        <taxon>Candidatus Desantisiibacteriota</taxon>
    </lineage>
</organism>
<dbReference type="InterPro" id="IPR038475">
    <property type="entry name" value="RecG_C_sf"/>
</dbReference>
<name>A0A1J4SE23_9BACT</name>
<dbReference type="EMBL" id="MNUO01000101">
    <property type="protein sequence ID" value="OIN96334.1"/>
    <property type="molecule type" value="Genomic_DNA"/>
</dbReference>
<gene>
    <name evidence="1" type="ORF">AUJ66_06565</name>
</gene>
<dbReference type="Pfam" id="PF13749">
    <property type="entry name" value="HATPase_c_4"/>
    <property type="match status" value="1"/>
</dbReference>
<dbReference type="STRING" id="1817893.AUJ66_06565"/>
<protein>
    <submittedName>
        <fullName evidence="1">Uncharacterized protein</fullName>
    </submittedName>
</protein>
<evidence type="ECO:0000313" key="2">
    <source>
        <dbReference type="Proteomes" id="UP000182278"/>
    </source>
</evidence>
<comment type="caution">
    <text evidence="1">The sequence shown here is derived from an EMBL/GenBank/DDBJ whole genome shotgun (WGS) entry which is preliminary data.</text>
</comment>
<dbReference type="Proteomes" id="UP000182278">
    <property type="component" value="Unassembled WGS sequence"/>
</dbReference>